<name>A0A2S5DJF6_9NEIS</name>
<organism evidence="3 4">
    <name type="scientific">Chromobacterium alticapitis</name>
    <dbReference type="NCBI Taxonomy" id="2073169"/>
    <lineage>
        <taxon>Bacteria</taxon>
        <taxon>Pseudomonadati</taxon>
        <taxon>Pseudomonadota</taxon>
        <taxon>Betaproteobacteria</taxon>
        <taxon>Neisseriales</taxon>
        <taxon>Chromobacteriaceae</taxon>
        <taxon>Chromobacterium</taxon>
    </lineage>
</organism>
<gene>
    <name evidence="3" type="ORF">C2I19_05040</name>
</gene>
<reference evidence="4" key="1">
    <citation type="submission" date="2018-02" db="EMBL/GenBank/DDBJ databases">
        <authorList>
            <person name="O'Hara-Hanley K."/>
            <person name="Soby S."/>
        </authorList>
    </citation>
    <scope>NUCLEOTIDE SEQUENCE [LARGE SCALE GENOMIC DNA]</scope>
    <source>
        <strain evidence="4">MWU14-2602</strain>
    </source>
</reference>
<comment type="caution">
    <text evidence="3">The sequence shown here is derived from an EMBL/GenBank/DDBJ whole genome shotgun (WGS) entry which is preliminary data.</text>
</comment>
<evidence type="ECO:0000256" key="1">
    <source>
        <dbReference type="SAM" id="MobiDB-lite"/>
    </source>
</evidence>
<sequence>MVQEPAAGGVSGRVRPRAQRRPGLRRAGRSDAGRPGRAAQYPHRLGVGKNAVAHLHPGPRLWHPQLHAADGEQPRRHRLFRAELGPGRPRNRPPPLQPARRHGALIRSRTLNFRPTLPALLALCLSLTAHAENKQIKNDNYAFDNDKPWEEQAYALPDYPQAADWLEVKPDWLQQNRFYVDAKTLSVGGDGVVRFVSRVRSPSGVENLSVEGIQCKDNRYKAYAFGDDINHRWIASMAPQWQDIAGSDKLRRELRALLCPYGSAPRDAAQAVESLRKGG</sequence>
<accession>A0A2S5DJF6</accession>
<feature type="domain" description="CNP1-like uncharacterised" evidence="2">
    <location>
        <begin position="145"/>
        <end position="276"/>
    </location>
</feature>
<evidence type="ECO:0000313" key="4">
    <source>
        <dbReference type="Proteomes" id="UP000237082"/>
    </source>
</evidence>
<evidence type="ECO:0000259" key="2">
    <source>
        <dbReference type="Pfam" id="PF08750"/>
    </source>
</evidence>
<dbReference type="AlphaFoldDB" id="A0A2S5DJF6"/>
<keyword evidence="4" id="KW-1185">Reference proteome</keyword>
<evidence type="ECO:0000313" key="3">
    <source>
        <dbReference type="EMBL" id="POZ63174.1"/>
    </source>
</evidence>
<dbReference type="InterPro" id="IPR014861">
    <property type="entry name" value="CNP1-like_dom"/>
</dbReference>
<feature type="region of interest" description="Disordered" evidence="1">
    <location>
        <begin position="1"/>
        <end position="43"/>
    </location>
</feature>
<protein>
    <recommendedName>
        <fullName evidence="2">CNP1-like uncharacterized domain-containing protein</fullName>
    </recommendedName>
</protein>
<dbReference type="Proteomes" id="UP000237082">
    <property type="component" value="Unassembled WGS sequence"/>
</dbReference>
<dbReference type="Pfam" id="PF08750">
    <property type="entry name" value="CNP1"/>
    <property type="match status" value="1"/>
</dbReference>
<feature type="compositionally biased region" description="Basic residues" evidence="1">
    <location>
        <begin position="14"/>
        <end position="27"/>
    </location>
</feature>
<dbReference type="EMBL" id="PQWB01000017">
    <property type="protein sequence ID" value="POZ63174.1"/>
    <property type="molecule type" value="Genomic_DNA"/>
</dbReference>
<proteinExistence type="predicted"/>